<dbReference type="InterPro" id="IPR003029">
    <property type="entry name" value="S1_domain"/>
</dbReference>
<keyword evidence="4" id="KW-0699">rRNA-binding</keyword>
<comment type="caution">
    <text evidence="7">The sequence shown here is derived from an EMBL/GenBank/DDBJ whole genome shotgun (WGS) entry which is preliminary data.</text>
</comment>
<reference evidence="7 8" key="1">
    <citation type="submission" date="2018-03" db="EMBL/GenBank/DDBJ databases">
        <title>Genome sequence of Clostridium luticellarii DSM 29923.</title>
        <authorList>
            <person name="Poehlein A."/>
            <person name="Daniel R."/>
        </authorList>
    </citation>
    <scope>NUCLEOTIDE SEQUENCE [LARGE SCALE GENOMIC DNA]</scope>
    <source>
        <strain evidence="7 8">DSM 29923</strain>
    </source>
</reference>
<dbReference type="EMBL" id="PVXP01000002">
    <property type="protein sequence ID" value="PRR86735.1"/>
    <property type="molecule type" value="Genomic_DNA"/>
</dbReference>
<comment type="subcellular location">
    <subcellularLocation>
        <location evidence="4">Cytoplasm</location>
    </subcellularLocation>
</comment>
<dbReference type="SMART" id="SM00316">
    <property type="entry name" value="S1"/>
    <property type="match status" value="1"/>
</dbReference>
<dbReference type="GO" id="GO:0019843">
    <property type="term" value="F:rRNA binding"/>
    <property type="evidence" value="ECO:0007669"/>
    <property type="project" value="UniProtKB-UniRule"/>
</dbReference>
<comment type="function">
    <text evidence="4">One of the essential components for the initiation of protein synthesis. Stabilizes the binding of IF-2 and IF-3 on the 30S subunit to which N-formylmethionyl-tRNA(fMet) subsequently binds. Helps modulate mRNA selection, yielding the 30S pre-initiation complex (PIC). Upon addition of the 50S ribosomal subunit IF-1, IF-2 and IF-3 are released leaving the mature 70S translation initiation complex.</text>
</comment>
<dbReference type="HAMAP" id="MF_00075">
    <property type="entry name" value="IF_1"/>
    <property type="match status" value="1"/>
</dbReference>
<evidence type="ECO:0000256" key="2">
    <source>
        <dbReference type="ARBA" id="ARBA00022540"/>
    </source>
</evidence>
<organism evidence="7 8">
    <name type="scientific">Clostridium luticellarii</name>
    <dbReference type="NCBI Taxonomy" id="1691940"/>
    <lineage>
        <taxon>Bacteria</taxon>
        <taxon>Bacillati</taxon>
        <taxon>Bacillota</taxon>
        <taxon>Clostridia</taxon>
        <taxon>Eubacteriales</taxon>
        <taxon>Clostridiaceae</taxon>
        <taxon>Clostridium</taxon>
    </lineage>
</organism>
<keyword evidence="4" id="KW-0963">Cytoplasm</keyword>
<dbReference type="InterPro" id="IPR006196">
    <property type="entry name" value="RNA-binding_domain_S1_IF1"/>
</dbReference>
<dbReference type="PANTHER" id="PTHR33370">
    <property type="entry name" value="TRANSLATION INITIATION FACTOR IF-1, CHLOROPLASTIC"/>
    <property type="match status" value="1"/>
</dbReference>
<evidence type="ECO:0000259" key="6">
    <source>
        <dbReference type="PROSITE" id="PS50832"/>
    </source>
</evidence>
<dbReference type="GO" id="GO:0005829">
    <property type="term" value="C:cytosol"/>
    <property type="evidence" value="ECO:0007669"/>
    <property type="project" value="TreeGrafter"/>
</dbReference>
<dbReference type="CDD" id="cd04451">
    <property type="entry name" value="S1_IF1"/>
    <property type="match status" value="1"/>
</dbReference>
<dbReference type="PROSITE" id="PS50832">
    <property type="entry name" value="S1_IF1_TYPE"/>
    <property type="match status" value="1"/>
</dbReference>
<keyword evidence="4" id="KW-0694">RNA-binding</keyword>
<dbReference type="GO" id="GO:0003743">
    <property type="term" value="F:translation initiation factor activity"/>
    <property type="evidence" value="ECO:0007669"/>
    <property type="project" value="UniProtKB-UniRule"/>
</dbReference>
<evidence type="ECO:0000313" key="7">
    <source>
        <dbReference type="EMBL" id="PRR86735.1"/>
    </source>
</evidence>
<evidence type="ECO:0000256" key="1">
    <source>
        <dbReference type="ARBA" id="ARBA00010939"/>
    </source>
</evidence>
<feature type="domain" description="S1-like" evidence="6">
    <location>
        <begin position="1"/>
        <end position="72"/>
    </location>
</feature>
<name>A0A2T0BSE3_9CLOT</name>
<protein>
    <recommendedName>
        <fullName evidence="4 5">Translation initiation factor IF-1</fullName>
    </recommendedName>
</protein>
<evidence type="ECO:0000313" key="8">
    <source>
        <dbReference type="Proteomes" id="UP000237798"/>
    </source>
</evidence>
<accession>A0A2T0BSE3</accession>
<dbReference type="Proteomes" id="UP000237798">
    <property type="component" value="Unassembled WGS sequence"/>
</dbReference>
<proteinExistence type="inferred from homology"/>
<gene>
    <name evidence="4 7" type="primary">infA</name>
    <name evidence="7" type="ORF">CLLU_02190</name>
</gene>
<comment type="similarity">
    <text evidence="1 4">Belongs to the IF-1 family.</text>
</comment>
<keyword evidence="2 4" id="KW-0396">Initiation factor</keyword>
<dbReference type="Pfam" id="PF01176">
    <property type="entry name" value="eIF-1a"/>
    <property type="match status" value="1"/>
</dbReference>
<evidence type="ECO:0000256" key="5">
    <source>
        <dbReference type="NCBIfam" id="TIGR00008"/>
    </source>
</evidence>
<dbReference type="GO" id="GO:0043022">
    <property type="term" value="F:ribosome binding"/>
    <property type="evidence" value="ECO:0007669"/>
    <property type="project" value="UniProtKB-UniRule"/>
</dbReference>
<evidence type="ECO:0000256" key="4">
    <source>
        <dbReference type="HAMAP-Rule" id="MF_00075"/>
    </source>
</evidence>
<dbReference type="SUPFAM" id="SSF50249">
    <property type="entry name" value="Nucleic acid-binding proteins"/>
    <property type="match status" value="1"/>
</dbReference>
<dbReference type="InterPro" id="IPR004368">
    <property type="entry name" value="TIF_IF1"/>
</dbReference>
<dbReference type="FunFam" id="2.40.50.140:FF:000002">
    <property type="entry name" value="Translation initiation factor IF-1"/>
    <property type="match status" value="1"/>
</dbReference>
<dbReference type="Gene3D" id="2.40.50.140">
    <property type="entry name" value="Nucleic acid-binding proteins"/>
    <property type="match status" value="1"/>
</dbReference>
<dbReference type="AlphaFoldDB" id="A0A2T0BSE3"/>
<dbReference type="NCBIfam" id="TIGR00008">
    <property type="entry name" value="infA"/>
    <property type="match status" value="1"/>
</dbReference>
<dbReference type="RefSeq" id="WP_106007728.1">
    <property type="nucleotide sequence ID" value="NZ_JALCPJ010000009.1"/>
</dbReference>
<sequence>MSKDDVIEMQGIVEEALPNAMFEVKLESGHKILAHISGKLRMNFIRILPGDKVTVELSPYDLTRGRITWRAK</sequence>
<dbReference type="OrthoDB" id="9803250at2"/>
<comment type="subunit">
    <text evidence="4">Component of the 30S ribosomal translation pre-initiation complex which assembles on the 30S ribosome in the order IF-2 and IF-3, IF-1 and N-formylmethionyl-tRNA(fMet); mRNA recruitment can occur at any time during PIC assembly.</text>
</comment>
<keyword evidence="8" id="KW-1185">Reference proteome</keyword>
<dbReference type="InterPro" id="IPR012340">
    <property type="entry name" value="NA-bd_OB-fold"/>
</dbReference>
<dbReference type="PANTHER" id="PTHR33370:SF1">
    <property type="entry name" value="TRANSLATION INITIATION FACTOR IF-1, CHLOROPLASTIC"/>
    <property type="match status" value="1"/>
</dbReference>
<evidence type="ECO:0000256" key="3">
    <source>
        <dbReference type="ARBA" id="ARBA00022917"/>
    </source>
</evidence>
<keyword evidence="3 4" id="KW-0648">Protein biosynthesis</keyword>